<proteinExistence type="predicted"/>
<gene>
    <name evidence="3" type="ORF">NM125_02625</name>
</gene>
<sequence>METVKISPKFQVVIPAKVRKSLNLKAGQRVRMIPIDGKIEVVPVPEAKSLRGFAKGIDTSIEREEDRF</sequence>
<dbReference type="NCBIfam" id="TIGR01439">
    <property type="entry name" value="lp_hng_hel_AbrB"/>
    <property type="match status" value="1"/>
</dbReference>
<dbReference type="Pfam" id="PF04014">
    <property type="entry name" value="MazE_antitoxin"/>
    <property type="match status" value="1"/>
</dbReference>
<dbReference type="SMART" id="SM00966">
    <property type="entry name" value="SpoVT_AbrB"/>
    <property type="match status" value="1"/>
</dbReference>
<dbReference type="InterPro" id="IPR007159">
    <property type="entry name" value="SpoVT-AbrB_dom"/>
</dbReference>
<protein>
    <submittedName>
        <fullName evidence="3">AbrB/MazE/SpoVT family DNA-binding domain-containing protein</fullName>
    </submittedName>
</protein>
<comment type="caution">
    <text evidence="3">The sequence shown here is derived from an EMBL/GenBank/DDBJ whole genome shotgun (WGS) entry which is preliminary data.</text>
</comment>
<evidence type="ECO:0000259" key="2">
    <source>
        <dbReference type="PROSITE" id="PS51740"/>
    </source>
</evidence>
<dbReference type="Proteomes" id="UP001139125">
    <property type="component" value="Unassembled WGS sequence"/>
</dbReference>
<dbReference type="GO" id="GO:0003677">
    <property type="term" value="F:DNA binding"/>
    <property type="evidence" value="ECO:0007669"/>
    <property type="project" value="UniProtKB-UniRule"/>
</dbReference>
<feature type="domain" description="SpoVT-AbrB" evidence="2">
    <location>
        <begin position="1"/>
        <end position="46"/>
    </location>
</feature>
<dbReference type="Gene3D" id="2.10.260.10">
    <property type="match status" value="1"/>
</dbReference>
<organism evidence="3 4">
    <name type="scientific">Gracilimonas sediminicola</name>
    <dbReference type="NCBI Taxonomy" id="2952158"/>
    <lineage>
        <taxon>Bacteria</taxon>
        <taxon>Pseudomonadati</taxon>
        <taxon>Balneolota</taxon>
        <taxon>Balneolia</taxon>
        <taxon>Balneolales</taxon>
        <taxon>Balneolaceae</taxon>
        <taxon>Gracilimonas</taxon>
    </lineage>
</organism>
<accession>A0A9X2RFN3</accession>
<evidence type="ECO:0000313" key="4">
    <source>
        <dbReference type="Proteomes" id="UP001139125"/>
    </source>
</evidence>
<evidence type="ECO:0000256" key="1">
    <source>
        <dbReference type="PROSITE-ProRule" id="PRU01076"/>
    </source>
</evidence>
<dbReference type="SUPFAM" id="SSF89447">
    <property type="entry name" value="AbrB/MazE/MraZ-like"/>
    <property type="match status" value="1"/>
</dbReference>
<keyword evidence="4" id="KW-1185">Reference proteome</keyword>
<dbReference type="PROSITE" id="PS51740">
    <property type="entry name" value="SPOVT_ABRB"/>
    <property type="match status" value="1"/>
</dbReference>
<dbReference type="InterPro" id="IPR037914">
    <property type="entry name" value="SpoVT-AbrB_sf"/>
</dbReference>
<dbReference type="AlphaFoldDB" id="A0A9X2RFN3"/>
<keyword evidence="1 3" id="KW-0238">DNA-binding</keyword>
<evidence type="ECO:0000313" key="3">
    <source>
        <dbReference type="EMBL" id="MCP9290474.1"/>
    </source>
</evidence>
<name>A0A9X2RFN3_9BACT</name>
<dbReference type="RefSeq" id="WP_255132584.1">
    <property type="nucleotide sequence ID" value="NZ_CP175953.1"/>
</dbReference>
<reference evidence="3" key="1">
    <citation type="submission" date="2022-06" db="EMBL/GenBank/DDBJ databases">
        <title>Gracilimonas sp. CAU 1638 isolated from sea sediment.</title>
        <authorList>
            <person name="Kim W."/>
        </authorList>
    </citation>
    <scope>NUCLEOTIDE SEQUENCE</scope>
    <source>
        <strain evidence="3">CAU 1638</strain>
    </source>
</reference>
<dbReference type="EMBL" id="JANDBC010000001">
    <property type="protein sequence ID" value="MCP9290474.1"/>
    <property type="molecule type" value="Genomic_DNA"/>
</dbReference>